<dbReference type="Pfam" id="PF13242">
    <property type="entry name" value="Hydrolase_like"/>
    <property type="match status" value="1"/>
</dbReference>
<evidence type="ECO:0000313" key="10">
    <source>
        <dbReference type="Proteomes" id="UP000002700"/>
    </source>
</evidence>
<comment type="subcellular location">
    <subcellularLocation>
        <location evidence="1">Cytoplasm</location>
    </subcellularLocation>
</comment>
<feature type="region of interest" description="Disordered" evidence="8">
    <location>
        <begin position="85"/>
        <end position="223"/>
    </location>
</feature>
<gene>
    <name evidence="9" type="ordered locus">BURPS1710b_A1389</name>
</gene>
<proteinExistence type="inferred from homology"/>
<dbReference type="KEGG" id="bpm:BURPS1710b_A1389"/>
<evidence type="ECO:0000256" key="4">
    <source>
        <dbReference type="ARBA" id="ARBA00022723"/>
    </source>
</evidence>
<evidence type="ECO:0000256" key="6">
    <source>
        <dbReference type="ARBA" id="ARBA00023277"/>
    </source>
</evidence>
<evidence type="ECO:0000256" key="2">
    <source>
        <dbReference type="ARBA" id="ARBA00005628"/>
    </source>
</evidence>
<dbReference type="InterPro" id="IPR006549">
    <property type="entry name" value="HAD-SF_hydro_IIIA"/>
</dbReference>
<feature type="compositionally biased region" description="Basic residues" evidence="8">
    <location>
        <begin position="105"/>
        <end position="167"/>
    </location>
</feature>
<feature type="compositionally biased region" description="Basic and acidic residues" evidence="8">
    <location>
        <begin position="168"/>
        <end position="179"/>
    </location>
</feature>
<feature type="region of interest" description="Disordered" evidence="8">
    <location>
        <begin position="294"/>
        <end position="313"/>
    </location>
</feature>
<dbReference type="Proteomes" id="UP000002700">
    <property type="component" value="Chromosome II"/>
</dbReference>
<dbReference type="NCBIfam" id="TIGR01656">
    <property type="entry name" value="Histidinol-ppas"/>
    <property type="match status" value="1"/>
</dbReference>
<name>Q3JIQ7_BURP1</name>
<feature type="compositionally biased region" description="Basic residues" evidence="8">
    <location>
        <begin position="85"/>
        <end position="97"/>
    </location>
</feature>
<keyword evidence="4" id="KW-0479">Metal-binding</keyword>
<evidence type="ECO:0000256" key="7">
    <source>
        <dbReference type="ARBA" id="ARBA00031828"/>
    </source>
</evidence>
<dbReference type="PANTHER" id="PTHR42891:SF1">
    <property type="entry name" value="D-GLYCERO-BETA-D-MANNO-HEPTOSE-1,7-BISPHOSPHATE 7-PHOSPHATASE"/>
    <property type="match status" value="1"/>
</dbReference>
<dbReference type="AlphaFoldDB" id="Q3JIQ7"/>
<sequence length="525" mass="57814">MRGRARIRCTARAAFTGPLIKSNGSARRTARRASTGARAAPGTQIAGRGTQPLVSASIRFLDSQDSRSARVPAILRSNLRRVARRPDRVRHGRRARPRCRDLRRARARRRARRRRRSRRSARARRRRAACAGRRARGAARRRRRRRDVGAPRIRRGARIARRHRRDRQQRGDRRDGRDRRRERRRLAAGADDEPVRSVPAVSRRRADDEGARPRAHRQHRVDRGQARVAECVRVSRDEVGAARPVACIARGAAPVGRACVGDRRGRHAHAVPARSLSRHRRRYVAAARARRGGRALRAHAAAGHGDSRGDGAAREGNVMAVTDARARGAVLLDKDGTLLENVPYNVDPARMRLARGAARALATFGELGMPIAVVSNQPGVALGRFPETALGAARHRLAELFAQQGAMLAGFFYCPHHPAGTVVRYACDCACRKPQPGLLFRAAAQLGVSLDASWMIGDILDDVEAGRAAGCRTILVDCGNETEWRYGGLRTPDFIASRLDDAAWIVARECAATAAPGEAPQEGRR</sequence>
<evidence type="ECO:0000256" key="3">
    <source>
        <dbReference type="ARBA" id="ARBA00022490"/>
    </source>
</evidence>
<keyword evidence="6" id="KW-0119">Carbohydrate metabolism</keyword>
<feature type="region of interest" description="Disordered" evidence="8">
    <location>
        <begin position="23"/>
        <end position="50"/>
    </location>
</feature>
<evidence type="ECO:0000256" key="1">
    <source>
        <dbReference type="ARBA" id="ARBA00004496"/>
    </source>
</evidence>
<feature type="compositionally biased region" description="Low complexity" evidence="8">
    <location>
        <begin position="24"/>
        <end position="40"/>
    </location>
</feature>
<comment type="similarity">
    <text evidence="2">Belongs to the GmhB family.</text>
</comment>
<dbReference type="InterPro" id="IPR006543">
    <property type="entry name" value="Histidinol-phos"/>
</dbReference>
<evidence type="ECO:0000256" key="8">
    <source>
        <dbReference type="SAM" id="MobiDB-lite"/>
    </source>
</evidence>
<dbReference type="InterPro" id="IPR004446">
    <property type="entry name" value="Heptose_bisP_phosphatase"/>
</dbReference>
<dbReference type="HOGENOM" id="CLU_518454_0_0_4"/>
<dbReference type="GO" id="GO:0046872">
    <property type="term" value="F:metal ion binding"/>
    <property type="evidence" value="ECO:0007669"/>
    <property type="project" value="UniProtKB-KW"/>
</dbReference>
<dbReference type="InterPro" id="IPR023214">
    <property type="entry name" value="HAD_sf"/>
</dbReference>
<dbReference type="InterPro" id="IPR036412">
    <property type="entry name" value="HAD-like_sf"/>
</dbReference>
<evidence type="ECO:0000256" key="5">
    <source>
        <dbReference type="ARBA" id="ARBA00022801"/>
    </source>
</evidence>
<dbReference type="Gene3D" id="3.40.50.1000">
    <property type="entry name" value="HAD superfamily/HAD-like"/>
    <property type="match status" value="1"/>
</dbReference>
<dbReference type="SUPFAM" id="SSF56784">
    <property type="entry name" value="HAD-like"/>
    <property type="match status" value="1"/>
</dbReference>
<accession>Q3JIQ7</accession>
<organism evidence="9 10">
    <name type="scientific">Burkholderia pseudomallei (strain 1710b)</name>
    <dbReference type="NCBI Taxonomy" id="320372"/>
    <lineage>
        <taxon>Bacteria</taxon>
        <taxon>Pseudomonadati</taxon>
        <taxon>Pseudomonadota</taxon>
        <taxon>Betaproteobacteria</taxon>
        <taxon>Burkholderiales</taxon>
        <taxon>Burkholderiaceae</taxon>
        <taxon>Burkholderia</taxon>
        <taxon>pseudomallei group</taxon>
    </lineage>
</organism>
<dbReference type="NCBIfam" id="TIGR01662">
    <property type="entry name" value="HAD-SF-IIIA"/>
    <property type="match status" value="1"/>
</dbReference>
<dbReference type="GO" id="GO:0016791">
    <property type="term" value="F:phosphatase activity"/>
    <property type="evidence" value="ECO:0007669"/>
    <property type="project" value="InterPro"/>
</dbReference>
<keyword evidence="5 9" id="KW-0378">Hydrolase</keyword>
<dbReference type="GO" id="GO:0005737">
    <property type="term" value="C:cytoplasm"/>
    <property type="evidence" value="ECO:0007669"/>
    <property type="project" value="UniProtKB-SubCell"/>
</dbReference>
<dbReference type="GO" id="GO:0005975">
    <property type="term" value="P:carbohydrate metabolic process"/>
    <property type="evidence" value="ECO:0007669"/>
    <property type="project" value="InterPro"/>
</dbReference>
<reference evidence="9 10" key="1">
    <citation type="submission" date="2005-09" db="EMBL/GenBank/DDBJ databases">
        <authorList>
            <person name="Woods D.E."/>
            <person name="Nierman W.C."/>
        </authorList>
    </citation>
    <scope>NUCLEOTIDE SEQUENCE [LARGE SCALE GENOMIC DNA]</scope>
    <source>
        <strain evidence="9 10">1710b</strain>
    </source>
</reference>
<keyword evidence="3" id="KW-0963">Cytoplasm</keyword>
<dbReference type="EnsemblBacteria" id="ABA52186">
    <property type="protein sequence ID" value="ABA52186"/>
    <property type="gene ID" value="BURPS1710b_A1389"/>
</dbReference>
<dbReference type="EMBL" id="CP000125">
    <property type="protein sequence ID" value="ABA52186.1"/>
    <property type="molecule type" value="Genomic_DNA"/>
</dbReference>
<dbReference type="PANTHER" id="PTHR42891">
    <property type="entry name" value="D-GLYCERO-BETA-D-MANNO-HEPTOSE-1,7-BISPHOSPHATE 7-PHOSPHATASE"/>
    <property type="match status" value="1"/>
</dbReference>
<protein>
    <recommendedName>
        <fullName evidence="7">D,D-heptose 1,7-bisphosphate phosphatase</fullName>
    </recommendedName>
</protein>
<evidence type="ECO:0000313" key="9">
    <source>
        <dbReference type="EMBL" id="ABA52186.1"/>
    </source>
</evidence>